<evidence type="ECO:0000313" key="3">
    <source>
        <dbReference type="Proteomes" id="UP000293764"/>
    </source>
</evidence>
<keyword evidence="3" id="KW-1185">Reference proteome</keyword>
<organism evidence="2 3">
    <name type="scientific">Pengzhenrongella frigida</name>
    <dbReference type="NCBI Taxonomy" id="1259133"/>
    <lineage>
        <taxon>Bacteria</taxon>
        <taxon>Bacillati</taxon>
        <taxon>Actinomycetota</taxon>
        <taxon>Actinomycetes</taxon>
        <taxon>Micrococcales</taxon>
        <taxon>Pengzhenrongella</taxon>
    </lineage>
</organism>
<dbReference type="EMBL" id="SDWW01000053">
    <property type="protein sequence ID" value="RYV49777.1"/>
    <property type="molecule type" value="Genomic_DNA"/>
</dbReference>
<gene>
    <name evidence="2" type="ORF">EUA98_16985</name>
</gene>
<proteinExistence type="predicted"/>
<protein>
    <submittedName>
        <fullName evidence="2">Cupin domain-containing protein</fullName>
    </submittedName>
</protein>
<name>A0A4Q5MZX0_9MICO</name>
<dbReference type="SUPFAM" id="SSF51182">
    <property type="entry name" value="RmlC-like cupins"/>
    <property type="match status" value="1"/>
</dbReference>
<dbReference type="InterPro" id="IPR013096">
    <property type="entry name" value="Cupin_2"/>
</dbReference>
<evidence type="ECO:0000313" key="2">
    <source>
        <dbReference type="EMBL" id="RYV49777.1"/>
    </source>
</evidence>
<reference evidence="2 3" key="1">
    <citation type="submission" date="2019-01" db="EMBL/GenBank/DDBJ databases">
        <title>Novel species of Cellulomonas.</title>
        <authorList>
            <person name="Liu Q."/>
            <person name="Xin Y.-H."/>
        </authorList>
    </citation>
    <scope>NUCLEOTIDE SEQUENCE [LARGE SCALE GENOMIC DNA]</scope>
    <source>
        <strain evidence="2 3">HLT2-17</strain>
    </source>
</reference>
<dbReference type="Gene3D" id="2.60.120.10">
    <property type="entry name" value="Jelly Rolls"/>
    <property type="match status" value="1"/>
</dbReference>
<dbReference type="PANTHER" id="PTHR43346">
    <property type="entry name" value="LIGAND BINDING DOMAIN PROTEIN, PUTATIVE (AFU_ORTHOLOGUE AFUA_6G14370)-RELATED"/>
    <property type="match status" value="1"/>
</dbReference>
<dbReference type="CDD" id="cd02208">
    <property type="entry name" value="cupin_RmlC-like"/>
    <property type="match status" value="1"/>
</dbReference>
<sequence length="125" mass="14094">MERRRLGETEFRFGEFGPGYLLRGPRTDLGVVRLRPGDDASNHYHRAIEETFVVIEGSATLWLNGRERFSVTVGDVCQMDPGDQHYFVNESDAVFRAIFIKAPYDPLDGVQVPWVPGDPLPELAS</sequence>
<accession>A0A4Q5MZX0</accession>
<dbReference type="RefSeq" id="WP_130103887.1">
    <property type="nucleotide sequence ID" value="NZ_SDWW01000053.1"/>
</dbReference>
<dbReference type="InterPro" id="IPR014710">
    <property type="entry name" value="RmlC-like_jellyroll"/>
</dbReference>
<dbReference type="InterPro" id="IPR011051">
    <property type="entry name" value="RmlC_Cupin_sf"/>
</dbReference>
<dbReference type="AlphaFoldDB" id="A0A4Q5MZX0"/>
<dbReference type="OrthoDB" id="5243731at2"/>
<comment type="caution">
    <text evidence="2">The sequence shown here is derived from an EMBL/GenBank/DDBJ whole genome shotgun (WGS) entry which is preliminary data.</text>
</comment>
<dbReference type="PANTHER" id="PTHR43346:SF1">
    <property type="entry name" value="QUERCETIN 2,3-DIOXYGENASE-RELATED"/>
    <property type="match status" value="1"/>
</dbReference>
<dbReference type="InterPro" id="IPR052538">
    <property type="entry name" value="Flavonoid_dioxygenase-like"/>
</dbReference>
<evidence type="ECO:0000259" key="1">
    <source>
        <dbReference type="Pfam" id="PF07883"/>
    </source>
</evidence>
<feature type="domain" description="Cupin type-2" evidence="1">
    <location>
        <begin position="31"/>
        <end position="100"/>
    </location>
</feature>
<dbReference type="Proteomes" id="UP000293764">
    <property type="component" value="Unassembled WGS sequence"/>
</dbReference>
<dbReference type="Pfam" id="PF07883">
    <property type="entry name" value="Cupin_2"/>
    <property type="match status" value="1"/>
</dbReference>